<evidence type="ECO:0000313" key="2">
    <source>
        <dbReference type="Proteomes" id="UP001218218"/>
    </source>
</evidence>
<comment type="caution">
    <text evidence="1">The sequence shown here is derived from an EMBL/GenBank/DDBJ whole genome shotgun (WGS) entry which is preliminary data.</text>
</comment>
<sequence length="142" mass="16393">MHSKIRGYDRAFKLESYHTVSFGMDVGTQKLKIPPFAGSISTLPFAPLEMPMREAEIREELMKRAHPQIKSRVMIDGTSYNRICPDYSWEAAPEAKTSEDKTAEELTDEELLPATNVLRGFSFSEKKWFQFFIDNYSEICLE</sequence>
<name>A0AAD7ELQ0_9AGAR</name>
<dbReference type="EMBL" id="JARIHO010000031">
    <property type="protein sequence ID" value="KAJ7336366.1"/>
    <property type="molecule type" value="Genomic_DNA"/>
</dbReference>
<dbReference type="Proteomes" id="UP001218218">
    <property type="component" value="Unassembled WGS sequence"/>
</dbReference>
<dbReference type="AlphaFoldDB" id="A0AAD7ELQ0"/>
<evidence type="ECO:0000313" key="1">
    <source>
        <dbReference type="EMBL" id="KAJ7336366.1"/>
    </source>
</evidence>
<protein>
    <submittedName>
        <fullName evidence="1">Uncharacterized protein</fullName>
    </submittedName>
</protein>
<organism evidence="1 2">
    <name type="scientific">Mycena albidolilacea</name>
    <dbReference type="NCBI Taxonomy" id="1033008"/>
    <lineage>
        <taxon>Eukaryota</taxon>
        <taxon>Fungi</taxon>
        <taxon>Dikarya</taxon>
        <taxon>Basidiomycota</taxon>
        <taxon>Agaricomycotina</taxon>
        <taxon>Agaricomycetes</taxon>
        <taxon>Agaricomycetidae</taxon>
        <taxon>Agaricales</taxon>
        <taxon>Marasmiineae</taxon>
        <taxon>Mycenaceae</taxon>
        <taxon>Mycena</taxon>
    </lineage>
</organism>
<accession>A0AAD7ELQ0</accession>
<keyword evidence="2" id="KW-1185">Reference proteome</keyword>
<reference evidence="1" key="1">
    <citation type="submission" date="2023-03" db="EMBL/GenBank/DDBJ databases">
        <title>Massive genome expansion in bonnet fungi (Mycena s.s.) driven by repeated elements and novel gene families across ecological guilds.</title>
        <authorList>
            <consortium name="Lawrence Berkeley National Laboratory"/>
            <person name="Harder C.B."/>
            <person name="Miyauchi S."/>
            <person name="Viragh M."/>
            <person name="Kuo A."/>
            <person name="Thoen E."/>
            <person name="Andreopoulos B."/>
            <person name="Lu D."/>
            <person name="Skrede I."/>
            <person name="Drula E."/>
            <person name="Henrissat B."/>
            <person name="Morin E."/>
            <person name="Kohler A."/>
            <person name="Barry K."/>
            <person name="LaButti K."/>
            <person name="Morin E."/>
            <person name="Salamov A."/>
            <person name="Lipzen A."/>
            <person name="Mereny Z."/>
            <person name="Hegedus B."/>
            <person name="Baldrian P."/>
            <person name="Stursova M."/>
            <person name="Weitz H."/>
            <person name="Taylor A."/>
            <person name="Grigoriev I.V."/>
            <person name="Nagy L.G."/>
            <person name="Martin F."/>
            <person name="Kauserud H."/>
        </authorList>
    </citation>
    <scope>NUCLEOTIDE SEQUENCE</scope>
    <source>
        <strain evidence="1">CBHHK002</strain>
    </source>
</reference>
<gene>
    <name evidence="1" type="ORF">DFH08DRAFT_965240</name>
</gene>
<proteinExistence type="predicted"/>